<keyword evidence="7" id="KW-0482">Metalloprotease</keyword>
<evidence type="ECO:0000256" key="8">
    <source>
        <dbReference type="SAM" id="SignalP"/>
    </source>
</evidence>
<accession>A0A0Z8D581</accession>
<dbReference type="GO" id="GO:0004222">
    <property type="term" value="F:metalloendopeptidase activity"/>
    <property type="evidence" value="ECO:0007669"/>
    <property type="project" value="InterPro"/>
</dbReference>
<dbReference type="GO" id="GO:0005886">
    <property type="term" value="C:plasma membrane"/>
    <property type="evidence" value="ECO:0007669"/>
    <property type="project" value="TreeGrafter"/>
</dbReference>
<evidence type="ECO:0000256" key="4">
    <source>
        <dbReference type="ARBA" id="ARBA00022723"/>
    </source>
</evidence>
<dbReference type="Pfam" id="PF05649">
    <property type="entry name" value="Peptidase_M13_N"/>
    <property type="match status" value="1"/>
</dbReference>
<comment type="similarity">
    <text evidence="2">Belongs to the peptidase M13 family.</text>
</comment>
<dbReference type="AlphaFoldDB" id="A0A0Z8D581"/>
<dbReference type="EC" id="3.4.24.-" evidence="11"/>
<evidence type="ECO:0000313" key="12">
    <source>
        <dbReference type="Proteomes" id="UP000073434"/>
    </source>
</evidence>
<evidence type="ECO:0000256" key="3">
    <source>
        <dbReference type="ARBA" id="ARBA00022670"/>
    </source>
</evidence>
<evidence type="ECO:0000259" key="10">
    <source>
        <dbReference type="Pfam" id="PF05649"/>
    </source>
</evidence>
<feature type="domain" description="Peptidase M13 C-terminal" evidence="9">
    <location>
        <begin position="478"/>
        <end position="667"/>
    </location>
</feature>
<evidence type="ECO:0000313" key="11">
    <source>
        <dbReference type="EMBL" id="CYU37243.1"/>
    </source>
</evidence>
<organism evidence="11 12">
    <name type="scientific">Streptococcus suis</name>
    <dbReference type="NCBI Taxonomy" id="1307"/>
    <lineage>
        <taxon>Bacteria</taxon>
        <taxon>Bacillati</taxon>
        <taxon>Bacillota</taxon>
        <taxon>Bacilli</taxon>
        <taxon>Lactobacillales</taxon>
        <taxon>Streptococcaceae</taxon>
        <taxon>Streptococcus</taxon>
    </lineage>
</organism>
<dbReference type="GO" id="GO:0016485">
    <property type="term" value="P:protein processing"/>
    <property type="evidence" value="ECO:0007669"/>
    <property type="project" value="TreeGrafter"/>
</dbReference>
<evidence type="ECO:0000256" key="2">
    <source>
        <dbReference type="ARBA" id="ARBA00007357"/>
    </source>
</evidence>
<dbReference type="Pfam" id="PF01431">
    <property type="entry name" value="Peptidase_M13"/>
    <property type="match status" value="1"/>
</dbReference>
<dbReference type="PROSITE" id="PS51885">
    <property type="entry name" value="NEPRILYSIN"/>
    <property type="match status" value="1"/>
</dbReference>
<feature type="domain" description="Peptidase M13 N-terminal" evidence="10">
    <location>
        <begin position="41"/>
        <end position="421"/>
    </location>
</feature>
<keyword evidence="5 11" id="KW-0378">Hydrolase</keyword>
<keyword evidence="6" id="KW-0862">Zinc</keyword>
<reference evidence="11 12" key="1">
    <citation type="submission" date="2016-02" db="EMBL/GenBank/DDBJ databases">
        <authorList>
            <consortium name="Pathogen Informatics"/>
        </authorList>
    </citation>
    <scope>NUCLEOTIDE SEQUENCE [LARGE SCALE GENOMIC DNA]</scope>
    <source>
        <strain evidence="11 12">LSS23</strain>
    </source>
</reference>
<dbReference type="InterPro" id="IPR008753">
    <property type="entry name" value="Peptidase_M13_N"/>
</dbReference>
<sequence>MIKQGLLRLVLLGFSCLLAACGGQKIRDDHAQVEKAEPTIQTNFYQAINKDWLNGGWLSSGTPFYNEFTRLQMEVDEQLKSDFDKMVAGQLEPQSEDLAEFIKLYQQGLDFTKREEDGVRVARMILDEMMGIASFSELKSLSQDWIRKDYPLPYGLDVIANPRNTSERMLILLPPQTILPDKSYYEDRTVREKLMDTYRISARHILEKCGYSDQEATALVEGAITFDNRLVDTLPASESVHSDWGPVNVEELRTFSEVKNYSPTLSIGEQLVGLVGLEPEEVYVSNPRYFEQLSQFVKEENFSEYRSWALVSQAMKLAPYLTGEIMQTAGRFHAEVQGLSASYPNDYMTYLDVTGMFKESLGVYYGRNYADETDLLAIQEMAKAISRTYQERILANDWLSQTIKQAAIKKLENITYHIGYPRELSDWTKSLKIREDLSYIENILAITIQARTGVFERYSQPIDRQTWTSNVSASEVTAAYAPSQNAIYIPAAILQAPYYDKNQSVAENYGGIGKIIAHEFVHAFDATGANFDETGSLKDWWIERDRLAFEEKNQVLVDLFDGLEVYGGRVDGHLTLSENLADLGGIQIALATLKKEEPSANLKEFFEHYARSRREMVAVDYGRYQLQVDTHSPEEFRVNLQLQQMDDFYEVYTIQKGDPMYRAPEERLVMW</sequence>
<comment type="cofactor">
    <cofactor evidence="1">
        <name>Zn(2+)</name>
        <dbReference type="ChEBI" id="CHEBI:29105"/>
    </cofactor>
</comment>
<dbReference type="Gene3D" id="3.40.390.10">
    <property type="entry name" value="Collagenase (Catalytic Domain)"/>
    <property type="match status" value="1"/>
</dbReference>
<dbReference type="InterPro" id="IPR000718">
    <property type="entry name" value="Peptidase_M13"/>
</dbReference>
<evidence type="ECO:0000259" key="9">
    <source>
        <dbReference type="Pfam" id="PF01431"/>
    </source>
</evidence>
<dbReference type="InterPro" id="IPR042089">
    <property type="entry name" value="Peptidase_M13_dom_2"/>
</dbReference>
<evidence type="ECO:0000256" key="6">
    <source>
        <dbReference type="ARBA" id="ARBA00022833"/>
    </source>
</evidence>
<dbReference type="Proteomes" id="UP000073434">
    <property type="component" value="Unassembled WGS sequence"/>
</dbReference>
<feature type="signal peptide" evidence="8">
    <location>
        <begin position="1"/>
        <end position="19"/>
    </location>
</feature>
<keyword evidence="3" id="KW-0645">Protease</keyword>
<dbReference type="GO" id="GO:0046872">
    <property type="term" value="F:metal ion binding"/>
    <property type="evidence" value="ECO:0007669"/>
    <property type="project" value="UniProtKB-KW"/>
</dbReference>
<gene>
    <name evidence="11" type="primary">pepO_2</name>
    <name evidence="11" type="ORF">ERS132385_00649</name>
</gene>
<protein>
    <submittedName>
        <fullName evidence="11">Metalloendopeptidase</fullName>
        <ecNumber evidence="11">3.4.24.-</ecNumber>
    </submittedName>
</protein>
<dbReference type="PANTHER" id="PTHR11733">
    <property type="entry name" value="ZINC METALLOPROTEASE FAMILY M13 NEPRILYSIN-RELATED"/>
    <property type="match status" value="1"/>
</dbReference>
<feature type="chain" id="PRO_5038639754" evidence="8">
    <location>
        <begin position="20"/>
        <end position="671"/>
    </location>
</feature>
<evidence type="ECO:0000256" key="5">
    <source>
        <dbReference type="ARBA" id="ARBA00022801"/>
    </source>
</evidence>
<dbReference type="PANTHER" id="PTHR11733:SF167">
    <property type="entry name" value="FI17812P1-RELATED"/>
    <property type="match status" value="1"/>
</dbReference>
<dbReference type="EMBL" id="FIFW01000005">
    <property type="protein sequence ID" value="CYU37243.1"/>
    <property type="molecule type" value="Genomic_DNA"/>
</dbReference>
<dbReference type="PRINTS" id="PR00786">
    <property type="entry name" value="NEPRILYSIN"/>
</dbReference>
<dbReference type="RefSeq" id="WP_052502436.1">
    <property type="nucleotide sequence ID" value="NZ_CEEW01000074.1"/>
</dbReference>
<keyword evidence="4" id="KW-0479">Metal-binding</keyword>
<keyword evidence="8" id="KW-0732">Signal</keyword>
<evidence type="ECO:0000256" key="7">
    <source>
        <dbReference type="ARBA" id="ARBA00023049"/>
    </source>
</evidence>
<dbReference type="Gene3D" id="1.10.1380.10">
    <property type="entry name" value="Neutral endopeptidase , domain2"/>
    <property type="match status" value="1"/>
</dbReference>
<dbReference type="InterPro" id="IPR024079">
    <property type="entry name" value="MetalloPept_cat_dom_sf"/>
</dbReference>
<name>A0A0Z8D581_STRSU</name>
<proteinExistence type="inferred from homology"/>
<dbReference type="PROSITE" id="PS51257">
    <property type="entry name" value="PROKAR_LIPOPROTEIN"/>
    <property type="match status" value="1"/>
</dbReference>
<dbReference type="InterPro" id="IPR018497">
    <property type="entry name" value="Peptidase_M13_C"/>
</dbReference>
<dbReference type="SUPFAM" id="SSF55486">
    <property type="entry name" value="Metalloproteases ('zincins'), catalytic domain"/>
    <property type="match status" value="1"/>
</dbReference>
<dbReference type="CDD" id="cd08662">
    <property type="entry name" value="M13"/>
    <property type="match status" value="1"/>
</dbReference>
<evidence type="ECO:0000256" key="1">
    <source>
        <dbReference type="ARBA" id="ARBA00001947"/>
    </source>
</evidence>